<name>A0A1Q6R9S9_9FIRM</name>
<evidence type="ECO:0000256" key="15">
    <source>
        <dbReference type="PIRSR" id="PIRSR000447-1"/>
    </source>
</evidence>
<evidence type="ECO:0000256" key="3">
    <source>
        <dbReference type="ARBA" id="ARBA00012356"/>
    </source>
</evidence>
<evidence type="ECO:0000259" key="17">
    <source>
        <dbReference type="PROSITE" id="PS52004"/>
    </source>
</evidence>
<keyword evidence="8" id="KW-0443">Lipid metabolism</keyword>
<dbReference type="Pfam" id="PF02801">
    <property type="entry name" value="Ketoacyl-synt_C"/>
    <property type="match status" value="1"/>
</dbReference>
<evidence type="ECO:0000256" key="16">
    <source>
        <dbReference type="RuleBase" id="RU003694"/>
    </source>
</evidence>
<dbReference type="SMART" id="SM00825">
    <property type="entry name" value="PKS_KS"/>
    <property type="match status" value="1"/>
</dbReference>
<sequence>MSKRRVVVTGVGPVTPIGIGKDTFWNNLVAGKSGIGPITQFDTTDFTVKIAGEVKDFDYTAFIDKKEGKRMDRVTHFAVAAAKLAIEDAKLDMSKENPLRCGVCVGSGIGGIHTFLEQSLKLGSKGPSKISPFFIPMEIPNMSAGQIAIATGLKGPNTAIVTACATGTNCIGDALRTIQYGDADVMLAGGTEAAVSPIAIAGFANMKALSTNNENPEAASCPFDKKRDGFVMGEGAGVLVLEELEHAKARGAHIYAELAGFAMNCDAYHITAPDPTGETPAACIAAAVADAGVKPEEVDYINAHGTSTHRNDLGETIAFKKVFGEHAYELCISSNKSMIGHLLGAAGGVEAIATVMTIENDIIPPTINYQDKDLDDPEGPLDLDYVPNEARKKVVNVALSDNLGFGGNNASIVFKKYVD</sequence>
<dbReference type="SUPFAM" id="SSF53901">
    <property type="entry name" value="Thiolase-like"/>
    <property type="match status" value="2"/>
</dbReference>
<dbReference type="NCBIfam" id="NF005589">
    <property type="entry name" value="PRK07314.1"/>
    <property type="match status" value="1"/>
</dbReference>
<evidence type="ECO:0000256" key="10">
    <source>
        <dbReference type="ARBA" id="ARBA00023315"/>
    </source>
</evidence>
<dbReference type="Pfam" id="PF00109">
    <property type="entry name" value="ketoacyl-synt"/>
    <property type="match status" value="1"/>
</dbReference>
<reference evidence="18 19" key="1">
    <citation type="journal article" date="2016" name="Nat. Biotechnol.">
        <title>Measurement of bacterial replication rates in microbial communities.</title>
        <authorList>
            <person name="Brown C.T."/>
            <person name="Olm M.R."/>
            <person name="Thomas B.C."/>
            <person name="Banfield J.F."/>
        </authorList>
    </citation>
    <scope>NUCLEOTIDE SEQUENCE [LARGE SCALE GENOMIC DNA]</scope>
    <source>
        <strain evidence="18">46_33</strain>
    </source>
</reference>
<evidence type="ECO:0000256" key="5">
    <source>
        <dbReference type="ARBA" id="ARBA00022516"/>
    </source>
</evidence>
<dbReference type="InterPro" id="IPR020841">
    <property type="entry name" value="PKS_Beta-ketoAc_synthase_dom"/>
</dbReference>
<dbReference type="InterPro" id="IPR017568">
    <property type="entry name" value="3-oxoacyl-ACP_synth-2"/>
</dbReference>
<evidence type="ECO:0000256" key="2">
    <source>
        <dbReference type="ARBA" id="ARBA00008467"/>
    </source>
</evidence>
<evidence type="ECO:0000313" key="19">
    <source>
        <dbReference type="Proteomes" id="UP000186777"/>
    </source>
</evidence>
<evidence type="ECO:0000256" key="12">
    <source>
        <dbReference type="ARBA" id="ARBA00047318"/>
    </source>
</evidence>
<dbReference type="InterPro" id="IPR000794">
    <property type="entry name" value="Beta-ketoacyl_synthase"/>
</dbReference>
<dbReference type="InterPro" id="IPR016039">
    <property type="entry name" value="Thiolase-like"/>
</dbReference>
<feature type="active site" description="For beta-ketoacyl synthase activity" evidence="15">
    <location>
        <position position="164"/>
    </location>
</feature>
<dbReference type="GO" id="GO:0004315">
    <property type="term" value="F:3-oxoacyl-[acyl-carrier-protein] synthase activity"/>
    <property type="evidence" value="ECO:0007669"/>
    <property type="project" value="UniProtKB-UniRule"/>
</dbReference>
<accession>A0A1Q6R9S9</accession>
<evidence type="ECO:0000256" key="9">
    <source>
        <dbReference type="ARBA" id="ARBA00023160"/>
    </source>
</evidence>
<evidence type="ECO:0000256" key="8">
    <source>
        <dbReference type="ARBA" id="ARBA00023098"/>
    </source>
</evidence>
<dbReference type="PROSITE" id="PS52004">
    <property type="entry name" value="KS3_2"/>
    <property type="match status" value="1"/>
</dbReference>
<evidence type="ECO:0000256" key="11">
    <source>
        <dbReference type="ARBA" id="ARBA00024006"/>
    </source>
</evidence>
<evidence type="ECO:0000256" key="7">
    <source>
        <dbReference type="ARBA" id="ARBA00022832"/>
    </source>
</evidence>
<dbReference type="InterPro" id="IPR018201">
    <property type="entry name" value="Ketoacyl_synth_AS"/>
</dbReference>
<evidence type="ECO:0000256" key="1">
    <source>
        <dbReference type="ARBA" id="ARBA00005194"/>
    </source>
</evidence>
<comment type="similarity">
    <text evidence="2 14 16">Belongs to the thiolase-like superfamily. Beta-ketoacyl-ACP synthases family.</text>
</comment>
<dbReference type="Gene3D" id="3.40.47.10">
    <property type="match status" value="1"/>
</dbReference>
<dbReference type="GO" id="GO:0006633">
    <property type="term" value="P:fatty acid biosynthetic process"/>
    <property type="evidence" value="ECO:0007669"/>
    <property type="project" value="UniProtKB-UniRule"/>
</dbReference>
<dbReference type="FunFam" id="3.40.47.10:FF:000009">
    <property type="entry name" value="3-oxoacyl-[acyl-carrier-protein] synthase 2"/>
    <property type="match status" value="1"/>
</dbReference>
<dbReference type="InterPro" id="IPR014031">
    <property type="entry name" value="Ketoacyl_synth_C"/>
</dbReference>
<dbReference type="RefSeq" id="WP_303679274.1">
    <property type="nucleotide sequence ID" value="NZ_MNTG01000002.1"/>
</dbReference>
<comment type="pathway">
    <text evidence="1 14">Lipid metabolism; fatty acid biosynthesis.</text>
</comment>
<dbReference type="Proteomes" id="UP000186777">
    <property type="component" value="Unassembled WGS sequence"/>
</dbReference>
<keyword evidence="5 14" id="KW-0444">Lipid biosynthesis</keyword>
<gene>
    <name evidence="18" type="ORF">BHW43_01705</name>
</gene>
<dbReference type="InterPro" id="IPR014030">
    <property type="entry name" value="Ketoacyl_synth_N"/>
</dbReference>
<dbReference type="NCBIfam" id="TIGR03150">
    <property type="entry name" value="fabF"/>
    <property type="match status" value="1"/>
</dbReference>
<dbReference type="STRING" id="626940.BHW43_01705"/>
<dbReference type="GO" id="GO:0005829">
    <property type="term" value="C:cytosol"/>
    <property type="evidence" value="ECO:0007669"/>
    <property type="project" value="TreeGrafter"/>
</dbReference>
<dbReference type="EC" id="2.3.1.179" evidence="3 14"/>
<dbReference type="UniPathway" id="UPA00094"/>
<evidence type="ECO:0000256" key="6">
    <source>
        <dbReference type="ARBA" id="ARBA00022679"/>
    </source>
</evidence>
<comment type="catalytic activity">
    <reaction evidence="13 14">
        <text>a fatty acyl-[ACP] + malonyl-[ACP] + H(+) = a 3-oxoacyl-[ACP] + holo-[ACP] + CO2</text>
        <dbReference type="Rhea" id="RHEA:22836"/>
        <dbReference type="Rhea" id="RHEA-COMP:9623"/>
        <dbReference type="Rhea" id="RHEA-COMP:9685"/>
        <dbReference type="Rhea" id="RHEA-COMP:9916"/>
        <dbReference type="Rhea" id="RHEA-COMP:14125"/>
        <dbReference type="ChEBI" id="CHEBI:15378"/>
        <dbReference type="ChEBI" id="CHEBI:16526"/>
        <dbReference type="ChEBI" id="CHEBI:64479"/>
        <dbReference type="ChEBI" id="CHEBI:78449"/>
        <dbReference type="ChEBI" id="CHEBI:78776"/>
        <dbReference type="ChEBI" id="CHEBI:138651"/>
    </reaction>
</comment>
<keyword evidence="7" id="KW-0276">Fatty acid metabolism</keyword>
<evidence type="ECO:0000256" key="13">
    <source>
        <dbReference type="ARBA" id="ARBA00047659"/>
    </source>
</evidence>
<evidence type="ECO:0000313" key="18">
    <source>
        <dbReference type="EMBL" id="OLA39070.1"/>
    </source>
</evidence>
<dbReference type="PANTHER" id="PTHR11712:SF336">
    <property type="entry name" value="3-OXOACYL-[ACYL-CARRIER-PROTEIN] SYNTHASE, MITOCHONDRIAL"/>
    <property type="match status" value="1"/>
</dbReference>
<feature type="domain" description="Ketosynthase family 3 (KS3)" evidence="17">
    <location>
        <begin position="3"/>
        <end position="416"/>
    </location>
</feature>
<keyword evidence="9 14" id="KW-0275">Fatty acid biosynthesis</keyword>
<dbReference type="NCBIfam" id="NF004970">
    <property type="entry name" value="PRK06333.1"/>
    <property type="match status" value="1"/>
</dbReference>
<dbReference type="PANTHER" id="PTHR11712">
    <property type="entry name" value="POLYKETIDE SYNTHASE-RELATED"/>
    <property type="match status" value="1"/>
</dbReference>
<comment type="catalytic activity">
    <reaction evidence="12 14">
        <text>(9Z)-hexadecenoyl-[ACP] + malonyl-[ACP] + H(+) = 3-oxo-(11Z)-octadecenoyl-[ACP] + holo-[ACP] + CO2</text>
        <dbReference type="Rhea" id="RHEA:55040"/>
        <dbReference type="Rhea" id="RHEA-COMP:9623"/>
        <dbReference type="Rhea" id="RHEA-COMP:9685"/>
        <dbReference type="Rhea" id="RHEA-COMP:10800"/>
        <dbReference type="Rhea" id="RHEA-COMP:14074"/>
        <dbReference type="ChEBI" id="CHEBI:15378"/>
        <dbReference type="ChEBI" id="CHEBI:16526"/>
        <dbReference type="ChEBI" id="CHEBI:64479"/>
        <dbReference type="ChEBI" id="CHEBI:78449"/>
        <dbReference type="ChEBI" id="CHEBI:83989"/>
        <dbReference type="ChEBI" id="CHEBI:138538"/>
        <dbReference type="EC" id="2.3.1.179"/>
    </reaction>
</comment>
<keyword evidence="6 14" id="KW-0808">Transferase</keyword>
<evidence type="ECO:0000256" key="4">
    <source>
        <dbReference type="ARBA" id="ARBA00014657"/>
    </source>
</evidence>
<dbReference type="PIRSF" id="PIRSF000447">
    <property type="entry name" value="KAS_II"/>
    <property type="match status" value="1"/>
</dbReference>
<comment type="function">
    <text evidence="11 14">Involved in the type II fatty acid elongation cycle. Catalyzes the elongation of a wide range of acyl-ACP by the addition of two carbons from malonyl-ACP to an acyl acceptor. Can efficiently catalyze the conversion of palmitoleoyl-ACP (cis-hexadec-9-enoyl-ACP) to cis-vaccenoyl-ACP (cis-octadec-11-enoyl-ACP), an essential step in the thermal regulation of fatty acid composition.</text>
</comment>
<protein>
    <recommendedName>
        <fullName evidence="4 14">3-oxoacyl-[acyl-carrier-protein] synthase 2</fullName>
        <ecNumber evidence="3 14">2.3.1.179</ecNumber>
    </recommendedName>
</protein>
<dbReference type="EMBL" id="MNTG01000002">
    <property type="protein sequence ID" value="OLA39070.1"/>
    <property type="molecule type" value="Genomic_DNA"/>
</dbReference>
<dbReference type="AlphaFoldDB" id="A0A1Q6R9S9"/>
<organism evidence="18 19">
    <name type="scientific">Phascolarctobacterium succinatutens</name>
    <dbReference type="NCBI Taxonomy" id="626940"/>
    <lineage>
        <taxon>Bacteria</taxon>
        <taxon>Bacillati</taxon>
        <taxon>Bacillota</taxon>
        <taxon>Negativicutes</taxon>
        <taxon>Acidaminococcales</taxon>
        <taxon>Acidaminococcaceae</taxon>
        <taxon>Phascolarctobacterium</taxon>
    </lineage>
</organism>
<dbReference type="CDD" id="cd00834">
    <property type="entry name" value="KAS_I_II"/>
    <property type="match status" value="1"/>
</dbReference>
<keyword evidence="10 14" id="KW-0012">Acyltransferase</keyword>
<evidence type="ECO:0000256" key="14">
    <source>
        <dbReference type="PIRNR" id="PIRNR000447"/>
    </source>
</evidence>
<comment type="caution">
    <text evidence="18">The sequence shown here is derived from an EMBL/GenBank/DDBJ whole genome shotgun (WGS) entry which is preliminary data.</text>
</comment>
<proteinExistence type="inferred from homology"/>
<dbReference type="PROSITE" id="PS00606">
    <property type="entry name" value="KS3_1"/>
    <property type="match status" value="1"/>
</dbReference>